<dbReference type="InterPro" id="IPR015797">
    <property type="entry name" value="NUDIX_hydrolase-like_dom_sf"/>
</dbReference>
<dbReference type="SUPFAM" id="SSF55811">
    <property type="entry name" value="Nudix"/>
    <property type="match status" value="1"/>
</dbReference>
<keyword evidence="3" id="KW-0460">Magnesium</keyword>
<keyword evidence="2" id="KW-0378">Hydrolase</keyword>
<dbReference type="PROSITE" id="PS51462">
    <property type="entry name" value="NUDIX"/>
    <property type="match status" value="1"/>
</dbReference>
<dbReference type="PANTHER" id="PTHR43046">
    <property type="entry name" value="GDP-MANNOSE MANNOSYL HYDROLASE"/>
    <property type="match status" value="1"/>
</dbReference>
<reference evidence="5 6" key="1">
    <citation type="submission" date="2012-08" db="EMBL/GenBank/DDBJ databases">
        <title>Whole genome shotgun sequence of Kineosphaera limosa NBRC 100340.</title>
        <authorList>
            <person name="Yoshida I."/>
            <person name="Isaki S."/>
            <person name="Hosoyama A."/>
            <person name="Tsuchikane K."/>
            <person name="Katsumata H."/>
            <person name="Ando Y."/>
            <person name="Ohji S."/>
            <person name="Hamada M."/>
            <person name="Tamura T."/>
            <person name="Yamazoe A."/>
            <person name="Yamazaki S."/>
            <person name="Fujita N."/>
        </authorList>
    </citation>
    <scope>NUCLEOTIDE SEQUENCE [LARGE SCALE GENOMIC DNA]</scope>
    <source>
        <strain evidence="5 6">NBRC 100340</strain>
    </source>
</reference>
<evidence type="ECO:0000313" key="5">
    <source>
        <dbReference type="EMBL" id="GAB97510.1"/>
    </source>
</evidence>
<name>K6WDY8_9MICO</name>
<sequence length="158" mass="17591">MIVGMPWTLPTVPASAGALVFDEQGRLLVLKPTYKSGWTVPGGVMEADGESPWDACRREVFEETGLRVTRGRLACVDTRPAKKDRQLGLRFLFDCGAVDAGAIARIRLQREEISDYRFVPPARALTLLRPAVRRRVAAAVDSEHCVYLENGRRVRGLR</sequence>
<dbReference type="PANTHER" id="PTHR43046:SF12">
    <property type="entry name" value="GDP-MANNOSE MANNOSYL HYDROLASE"/>
    <property type="match status" value="1"/>
</dbReference>
<dbReference type="GO" id="GO:0016787">
    <property type="term" value="F:hydrolase activity"/>
    <property type="evidence" value="ECO:0007669"/>
    <property type="project" value="UniProtKB-KW"/>
</dbReference>
<comment type="cofactor">
    <cofactor evidence="1">
        <name>Mg(2+)</name>
        <dbReference type="ChEBI" id="CHEBI:18420"/>
    </cofactor>
</comment>
<dbReference type="Gene3D" id="3.90.79.10">
    <property type="entry name" value="Nucleoside Triphosphate Pyrophosphohydrolase"/>
    <property type="match status" value="1"/>
</dbReference>
<evidence type="ECO:0000256" key="3">
    <source>
        <dbReference type="ARBA" id="ARBA00022842"/>
    </source>
</evidence>
<comment type="caution">
    <text evidence="5">The sequence shown here is derived from an EMBL/GenBank/DDBJ whole genome shotgun (WGS) entry which is preliminary data.</text>
</comment>
<dbReference type="Pfam" id="PF00293">
    <property type="entry name" value="NUDIX"/>
    <property type="match status" value="1"/>
</dbReference>
<protein>
    <recommendedName>
        <fullName evidence="4">Nudix hydrolase domain-containing protein</fullName>
    </recommendedName>
</protein>
<proteinExistence type="predicted"/>
<organism evidence="5 6">
    <name type="scientific">Kineosphaera limosa NBRC 100340</name>
    <dbReference type="NCBI Taxonomy" id="1184609"/>
    <lineage>
        <taxon>Bacteria</taxon>
        <taxon>Bacillati</taxon>
        <taxon>Actinomycetota</taxon>
        <taxon>Actinomycetes</taxon>
        <taxon>Micrococcales</taxon>
        <taxon>Dermatophilaceae</taxon>
        <taxon>Kineosphaera</taxon>
    </lineage>
</organism>
<dbReference type="eggNOG" id="COG1051">
    <property type="taxonomic scope" value="Bacteria"/>
</dbReference>
<keyword evidence="6" id="KW-1185">Reference proteome</keyword>
<dbReference type="EMBL" id="BAHD01000072">
    <property type="protein sequence ID" value="GAB97510.1"/>
    <property type="molecule type" value="Genomic_DNA"/>
</dbReference>
<dbReference type="Proteomes" id="UP000008366">
    <property type="component" value="Unassembled WGS sequence"/>
</dbReference>
<accession>K6WDY8</accession>
<evidence type="ECO:0000256" key="2">
    <source>
        <dbReference type="ARBA" id="ARBA00022801"/>
    </source>
</evidence>
<feature type="domain" description="Nudix hydrolase" evidence="4">
    <location>
        <begin position="11"/>
        <end position="141"/>
    </location>
</feature>
<evidence type="ECO:0000313" key="6">
    <source>
        <dbReference type="Proteomes" id="UP000008366"/>
    </source>
</evidence>
<gene>
    <name evidence="5" type="ORF">KILIM_072_00190</name>
</gene>
<dbReference type="InterPro" id="IPR000086">
    <property type="entry name" value="NUDIX_hydrolase_dom"/>
</dbReference>
<evidence type="ECO:0000259" key="4">
    <source>
        <dbReference type="PROSITE" id="PS51462"/>
    </source>
</evidence>
<evidence type="ECO:0000256" key="1">
    <source>
        <dbReference type="ARBA" id="ARBA00001946"/>
    </source>
</evidence>
<dbReference type="STRING" id="1184609.KILIM_072_00190"/>
<dbReference type="AlphaFoldDB" id="K6WDY8"/>
<dbReference type="CDD" id="cd18876">
    <property type="entry name" value="NUDIX_Hydrolase"/>
    <property type="match status" value="1"/>
</dbReference>